<accession>A0A2U2XBC0</accession>
<dbReference type="InterPro" id="IPR000836">
    <property type="entry name" value="PRTase_dom"/>
</dbReference>
<evidence type="ECO:0000313" key="3">
    <source>
        <dbReference type="EMBL" id="PWH85094.1"/>
    </source>
</evidence>
<keyword evidence="3" id="KW-0328">Glycosyltransferase</keyword>
<gene>
    <name evidence="3" type="ORF">DIT68_10680</name>
</gene>
<evidence type="ECO:0000256" key="1">
    <source>
        <dbReference type="ARBA" id="ARBA00008007"/>
    </source>
</evidence>
<dbReference type="InterPro" id="IPR051910">
    <property type="entry name" value="ComF/GntX_DNA_util-trans"/>
</dbReference>
<dbReference type="Proteomes" id="UP000245370">
    <property type="component" value="Unassembled WGS sequence"/>
</dbReference>
<comment type="caution">
    <text evidence="3">The sequence shown here is derived from an EMBL/GenBank/DDBJ whole genome shotgun (WGS) entry which is preliminary data.</text>
</comment>
<evidence type="ECO:0000259" key="2">
    <source>
        <dbReference type="Pfam" id="PF00156"/>
    </source>
</evidence>
<evidence type="ECO:0000313" key="4">
    <source>
        <dbReference type="Proteomes" id="UP000245370"/>
    </source>
</evidence>
<dbReference type="Pfam" id="PF00156">
    <property type="entry name" value="Pribosyltran"/>
    <property type="match status" value="1"/>
</dbReference>
<feature type="domain" description="Phosphoribosyltransferase" evidence="2">
    <location>
        <begin position="151"/>
        <end position="227"/>
    </location>
</feature>
<keyword evidence="4" id="KW-1185">Reference proteome</keyword>
<dbReference type="EMBL" id="QFRJ01000008">
    <property type="protein sequence ID" value="PWH85094.1"/>
    <property type="molecule type" value="Genomic_DNA"/>
</dbReference>
<dbReference type="PANTHER" id="PTHR47505">
    <property type="entry name" value="DNA UTILIZATION PROTEIN YHGH"/>
    <property type="match status" value="1"/>
</dbReference>
<dbReference type="CDD" id="cd06223">
    <property type="entry name" value="PRTases_typeI"/>
    <property type="match status" value="1"/>
</dbReference>
<reference evidence="3 4" key="2">
    <citation type="submission" date="2018-05" db="EMBL/GenBank/DDBJ databases">
        <authorList>
            <person name="Lanie J.A."/>
            <person name="Ng W.-L."/>
            <person name="Kazmierczak K.M."/>
            <person name="Andrzejewski T.M."/>
            <person name="Davidsen T.M."/>
            <person name="Wayne K.J."/>
            <person name="Tettelin H."/>
            <person name="Glass J.I."/>
            <person name="Rusch D."/>
            <person name="Podicherti R."/>
            <person name="Tsui H.-C.T."/>
            <person name="Winkler M.E."/>
        </authorList>
    </citation>
    <scope>NUCLEOTIDE SEQUENCE [LARGE SCALE GENOMIC DNA]</scope>
    <source>
        <strain evidence="3 4">C305</strain>
    </source>
</reference>
<proteinExistence type="inferred from homology"/>
<reference evidence="3 4" key="1">
    <citation type="submission" date="2018-05" db="EMBL/GenBank/DDBJ databases">
        <title>Brumimicrobium oceani sp. nov., isolated from coastal sediment.</title>
        <authorList>
            <person name="Kou Y."/>
        </authorList>
    </citation>
    <scope>NUCLEOTIDE SEQUENCE [LARGE SCALE GENOMIC DNA]</scope>
    <source>
        <strain evidence="3 4">C305</strain>
    </source>
</reference>
<dbReference type="InterPro" id="IPR029057">
    <property type="entry name" value="PRTase-like"/>
</dbReference>
<protein>
    <submittedName>
        <fullName evidence="3">Amidophosphoribosyltransferase</fullName>
    </submittedName>
</protein>
<organism evidence="3 4">
    <name type="scientific">Brumimicrobium oceani</name>
    <dbReference type="NCBI Taxonomy" id="2100725"/>
    <lineage>
        <taxon>Bacteria</taxon>
        <taxon>Pseudomonadati</taxon>
        <taxon>Bacteroidota</taxon>
        <taxon>Flavobacteriia</taxon>
        <taxon>Flavobacteriales</taxon>
        <taxon>Crocinitomicaceae</taxon>
        <taxon>Brumimicrobium</taxon>
    </lineage>
</organism>
<comment type="similarity">
    <text evidence="1">Belongs to the ComF/GntX family.</text>
</comment>
<keyword evidence="3" id="KW-0808">Transferase</keyword>
<dbReference type="Gene3D" id="3.40.50.2020">
    <property type="match status" value="1"/>
</dbReference>
<sequence length="246" mass="28234">MYLKAYLLMKSKLLKIGKQYFEGITSLIFPHFCVVCGSELNQKTEHLCFSCEEELHYTYFEKYEDYSIADQVFWGRLNIENVFALLYYEAGTSTKKILHHIKYSEGVDLAHFMGKMLARKLKNNPKFADIEVLLPVPIHSKKKFSRGYNQSLLIAKGVSEELGIPILDVLYRKRHDKSQTRKSKEERYENVKDKFALKKGALLGVKHVMIIDDVLTTGATLEFAARAVFEDDKNVKVSLGTLAVAH</sequence>
<dbReference type="GO" id="GO:0016757">
    <property type="term" value="F:glycosyltransferase activity"/>
    <property type="evidence" value="ECO:0007669"/>
    <property type="project" value="UniProtKB-KW"/>
</dbReference>
<dbReference type="AlphaFoldDB" id="A0A2U2XBC0"/>
<dbReference type="SUPFAM" id="SSF53271">
    <property type="entry name" value="PRTase-like"/>
    <property type="match status" value="1"/>
</dbReference>
<dbReference type="PANTHER" id="PTHR47505:SF1">
    <property type="entry name" value="DNA UTILIZATION PROTEIN YHGH"/>
    <property type="match status" value="1"/>
</dbReference>
<name>A0A2U2XBC0_9FLAO</name>